<dbReference type="Proteomes" id="UP000499080">
    <property type="component" value="Unassembled WGS sequence"/>
</dbReference>
<protein>
    <submittedName>
        <fullName evidence="2">Uncharacterized protein</fullName>
    </submittedName>
</protein>
<organism evidence="2 3">
    <name type="scientific">Araneus ventricosus</name>
    <name type="common">Orbweaver spider</name>
    <name type="synonym">Epeira ventricosa</name>
    <dbReference type="NCBI Taxonomy" id="182803"/>
    <lineage>
        <taxon>Eukaryota</taxon>
        <taxon>Metazoa</taxon>
        <taxon>Ecdysozoa</taxon>
        <taxon>Arthropoda</taxon>
        <taxon>Chelicerata</taxon>
        <taxon>Arachnida</taxon>
        <taxon>Araneae</taxon>
        <taxon>Araneomorphae</taxon>
        <taxon>Entelegynae</taxon>
        <taxon>Araneoidea</taxon>
        <taxon>Araneidae</taxon>
        <taxon>Araneus</taxon>
    </lineage>
</organism>
<evidence type="ECO:0000256" key="1">
    <source>
        <dbReference type="SAM" id="MobiDB-lite"/>
    </source>
</evidence>
<reference evidence="2 3" key="1">
    <citation type="journal article" date="2019" name="Sci. Rep.">
        <title>Orb-weaving spider Araneus ventricosus genome elucidates the spidroin gene catalogue.</title>
        <authorList>
            <person name="Kono N."/>
            <person name="Nakamura H."/>
            <person name="Ohtoshi R."/>
            <person name="Moran D.A.P."/>
            <person name="Shinohara A."/>
            <person name="Yoshida Y."/>
            <person name="Fujiwara M."/>
            <person name="Mori M."/>
            <person name="Tomita M."/>
            <person name="Arakawa K."/>
        </authorList>
    </citation>
    <scope>NUCLEOTIDE SEQUENCE [LARGE SCALE GENOMIC DNA]</scope>
</reference>
<name>A0A4Y2UBQ2_ARAVE</name>
<feature type="region of interest" description="Disordered" evidence="1">
    <location>
        <begin position="54"/>
        <end position="86"/>
    </location>
</feature>
<keyword evidence="3" id="KW-1185">Reference proteome</keyword>
<gene>
    <name evidence="2" type="ORF">AVEN_106035_1</name>
</gene>
<dbReference type="EMBL" id="BGPR01034581">
    <property type="protein sequence ID" value="GBO09010.1"/>
    <property type="molecule type" value="Genomic_DNA"/>
</dbReference>
<comment type="caution">
    <text evidence="2">The sequence shown here is derived from an EMBL/GenBank/DDBJ whole genome shotgun (WGS) entry which is preliminary data.</text>
</comment>
<evidence type="ECO:0000313" key="2">
    <source>
        <dbReference type="EMBL" id="GBO09010.1"/>
    </source>
</evidence>
<dbReference type="AlphaFoldDB" id="A0A4Y2UBQ2"/>
<feature type="compositionally biased region" description="Basic residues" evidence="1">
    <location>
        <begin position="77"/>
        <end position="86"/>
    </location>
</feature>
<accession>A0A4Y2UBQ2</accession>
<sequence length="86" mass="9699">MNIMKCTVLLFTLRDRWNCYFRVGSDVKVNYGRIGGGSAAMRSQTLIATKWSQRSAQDMSRAAPFPDKTNLDAQSRGAHRRQQTSS</sequence>
<proteinExistence type="predicted"/>
<evidence type="ECO:0000313" key="3">
    <source>
        <dbReference type="Proteomes" id="UP000499080"/>
    </source>
</evidence>